<feature type="compositionally biased region" description="Basic and acidic residues" evidence="1">
    <location>
        <begin position="84"/>
        <end position="101"/>
    </location>
</feature>
<sequence length="253" mass="28671">MTQNAADRCRRLGLLTPGEAPPIQYRSLSAPKARDSLSGFNFGECWALNSYCTIDNSDQDLPEAQYVNEAYSCDMISLNTLSPERTRRRDQSRSEVEEHDGCGGSRANASHPILLQLENSLACRLQGDESQYVESSVRIKAKVGCFKVQSLTSESSLHADIQRAWVLLHFRTRGPPLNPSGERAIAKQDQNNGRNSLNHSILKKLQLQYRTRNEESKWNKEEKKKVRDKKKEREKGSIPPKEQKNDMRSNPGI</sequence>
<name>A0AAV1ZEJ8_9ARAC</name>
<dbReference type="AlphaFoldDB" id="A0AAV1ZEJ8"/>
<dbReference type="Proteomes" id="UP001497382">
    <property type="component" value="Unassembled WGS sequence"/>
</dbReference>
<keyword evidence="3" id="KW-1185">Reference proteome</keyword>
<evidence type="ECO:0000313" key="2">
    <source>
        <dbReference type="EMBL" id="CAL1270181.1"/>
    </source>
</evidence>
<dbReference type="EMBL" id="CAXIEN010000046">
    <property type="protein sequence ID" value="CAL1270181.1"/>
    <property type="molecule type" value="Genomic_DNA"/>
</dbReference>
<proteinExistence type="predicted"/>
<evidence type="ECO:0000256" key="1">
    <source>
        <dbReference type="SAM" id="MobiDB-lite"/>
    </source>
</evidence>
<feature type="compositionally biased region" description="Basic and acidic residues" evidence="1">
    <location>
        <begin position="211"/>
        <end position="247"/>
    </location>
</feature>
<comment type="caution">
    <text evidence="2">The sequence shown here is derived from an EMBL/GenBank/DDBJ whole genome shotgun (WGS) entry which is preliminary data.</text>
</comment>
<organism evidence="2 3">
    <name type="scientific">Larinioides sclopetarius</name>
    <dbReference type="NCBI Taxonomy" id="280406"/>
    <lineage>
        <taxon>Eukaryota</taxon>
        <taxon>Metazoa</taxon>
        <taxon>Ecdysozoa</taxon>
        <taxon>Arthropoda</taxon>
        <taxon>Chelicerata</taxon>
        <taxon>Arachnida</taxon>
        <taxon>Araneae</taxon>
        <taxon>Araneomorphae</taxon>
        <taxon>Entelegynae</taxon>
        <taxon>Araneoidea</taxon>
        <taxon>Araneidae</taxon>
        <taxon>Larinioides</taxon>
    </lineage>
</organism>
<feature type="compositionally biased region" description="Polar residues" evidence="1">
    <location>
        <begin position="188"/>
        <end position="199"/>
    </location>
</feature>
<reference evidence="2 3" key="1">
    <citation type="submission" date="2024-04" db="EMBL/GenBank/DDBJ databases">
        <authorList>
            <person name="Rising A."/>
            <person name="Reimegard J."/>
            <person name="Sonavane S."/>
            <person name="Akerstrom W."/>
            <person name="Nylinder S."/>
            <person name="Hedman E."/>
            <person name="Kallberg Y."/>
        </authorList>
    </citation>
    <scope>NUCLEOTIDE SEQUENCE [LARGE SCALE GENOMIC DNA]</scope>
</reference>
<accession>A0AAV1ZEJ8</accession>
<feature type="region of interest" description="Disordered" evidence="1">
    <location>
        <begin position="178"/>
        <end position="253"/>
    </location>
</feature>
<protein>
    <submittedName>
        <fullName evidence="2">Uncharacterized protein</fullName>
    </submittedName>
</protein>
<feature type="region of interest" description="Disordered" evidence="1">
    <location>
        <begin position="82"/>
        <end position="107"/>
    </location>
</feature>
<gene>
    <name evidence="2" type="ORF">LARSCL_LOCUS5146</name>
</gene>
<evidence type="ECO:0000313" key="3">
    <source>
        <dbReference type="Proteomes" id="UP001497382"/>
    </source>
</evidence>